<comment type="caution">
    <text evidence="2">The sequence shown here is derived from an EMBL/GenBank/DDBJ whole genome shotgun (WGS) entry which is preliminary data.</text>
</comment>
<feature type="region of interest" description="Disordered" evidence="1">
    <location>
        <begin position="321"/>
        <end position="353"/>
    </location>
</feature>
<gene>
    <name evidence="2" type="ORF">CCMP2556_LOCUS32423</name>
</gene>
<dbReference type="Gene3D" id="3.60.40.10">
    <property type="entry name" value="PPM-type phosphatase domain"/>
    <property type="match status" value="1"/>
</dbReference>
<sequence>MKKLHVYSAGYTTRDSENQKKANARHVLIPNFLAVAKAMKTTLPEGLVSPCGLFAVFEGEPLAAEHCAKNMHIQLLRHLSKVEGKVNETQLKRSLRGALVSLDVEVQEKLPGQRGCSAAAALLCGERLLVGVVGTASAASCQGPATLADAVRRPPVQLVARVKRNLGDAGAAAPKLGATGGQFLHAQLSGQVKGRDTAAQLGSEDVKVLQLSEQHHDCLILGSASLLRGTTLTELQAAVGSCDAGDALAVSSAVGAKAKSRQVQKTSDKACWVQSEREENEITCCAVLLHRGEALKEKASAQQVAKKQRVAADVKPTASLAEAAEKAAEKRWETRDRGETTAIGPSEHTGQAPELIKEEGKIFDILELDGTAQWRMKNYGTAHFRGGENFRSKEERSKGKGKKGKGKGKGKGRKGKRKKGEEDEEDEGDEGEYEEEDDGDITGDEKGPETCQIWGHTWMPFTPTDCHTWTVSHPTKPLQPEPQIFWGVPIYLWLRPPL</sequence>
<evidence type="ECO:0000313" key="3">
    <source>
        <dbReference type="Proteomes" id="UP001642484"/>
    </source>
</evidence>
<feature type="compositionally biased region" description="Acidic residues" evidence="1">
    <location>
        <begin position="422"/>
        <end position="442"/>
    </location>
</feature>
<reference evidence="2 3" key="1">
    <citation type="submission" date="2024-02" db="EMBL/GenBank/DDBJ databases">
        <authorList>
            <person name="Chen Y."/>
            <person name="Shah S."/>
            <person name="Dougan E. K."/>
            <person name="Thang M."/>
            <person name="Chan C."/>
        </authorList>
    </citation>
    <scope>NUCLEOTIDE SEQUENCE [LARGE SCALE GENOMIC DNA]</scope>
</reference>
<feature type="compositionally biased region" description="Basic and acidic residues" evidence="1">
    <location>
        <begin position="385"/>
        <end position="398"/>
    </location>
</feature>
<evidence type="ECO:0000313" key="2">
    <source>
        <dbReference type="EMBL" id="CAK9066037.1"/>
    </source>
</evidence>
<protein>
    <submittedName>
        <fullName evidence="2">Uncharacterized protein</fullName>
    </submittedName>
</protein>
<dbReference type="InterPro" id="IPR036457">
    <property type="entry name" value="PPM-type-like_dom_sf"/>
</dbReference>
<dbReference type="Proteomes" id="UP001642484">
    <property type="component" value="Unassembled WGS sequence"/>
</dbReference>
<organism evidence="2 3">
    <name type="scientific">Durusdinium trenchii</name>
    <dbReference type="NCBI Taxonomy" id="1381693"/>
    <lineage>
        <taxon>Eukaryota</taxon>
        <taxon>Sar</taxon>
        <taxon>Alveolata</taxon>
        <taxon>Dinophyceae</taxon>
        <taxon>Suessiales</taxon>
        <taxon>Symbiodiniaceae</taxon>
        <taxon>Durusdinium</taxon>
    </lineage>
</organism>
<keyword evidence="3" id="KW-1185">Reference proteome</keyword>
<feature type="compositionally biased region" description="Basic residues" evidence="1">
    <location>
        <begin position="399"/>
        <end position="418"/>
    </location>
</feature>
<dbReference type="EMBL" id="CAXAMN010022062">
    <property type="protein sequence ID" value="CAK9066037.1"/>
    <property type="molecule type" value="Genomic_DNA"/>
</dbReference>
<name>A0ABP0NS82_9DINO</name>
<dbReference type="SUPFAM" id="SSF81606">
    <property type="entry name" value="PP2C-like"/>
    <property type="match status" value="1"/>
</dbReference>
<feature type="compositionally biased region" description="Basic and acidic residues" evidence="1">
    <location>
        <begin position="323"/>
        <end position="339"/>
    </location>
</feature>
<accession>A0ABP0NS82</accession>
<feature type="region of interest" description="Disordered" evidence="1">
    <location>
        <begin position="383"/>
        <end position="452"/>
    </location>
</feature>
<evidence type="ECO:0000256" key="1">
    <source>
        <dbReference type="SAM" id="MobiDB-lite"/>
    </source>
</evidence>
<proteinExistence type="predicted"/>